<dbReference type="InterPro" id="IPR025004">
    <property type="entry name" value="SenN/SenS"/>
</dbReference>
<dbReference type="AlphaFoldDB" id="A0A2N3LLY5"/>
<accession>A0A2N3LLY5</accession>
<dbReference type="Pfam" id="PF13040">
    <property type="entry name" value="Fur_reg_FbpB"/>
    <property type="match status" value="1"/>
</dbReference>
<dbReference type="EMBL" id="PIQO01000004">
    <property type="protein sequence ID" value="PKR85607.1"/>
    <property type="molecule type" value="Genomic_DNA"/>
</dbReference>
<dbReference type="Proteomes" id="UP000233440">
    <property type="component" value="Unassembled WGS sequence"/>
</dbReference>
<proteinExistence type="predicted"/>
<organism evidence="1 2">
    <name type="scientific">Heyndrickxia camelliae</name>
    <dbReference type="NCBI Taxonomy" id="1707093"/>
    <lineage>
        <taxon>Bacteria</taxon>
        <taxon>Bacillati</taxon>
        <taxon>Bacillota</taxon>
        <taxon>Bacilli</taxon>
        <taxon>Bacillales</taxon>
        <taxon>Bacillaceae</taxon>
        <taxon>Heyndrickxia</taxon>
    </lineage>
</organism>
<sequence length="44" mass="5424">MRKAMKKSFLDLVMENKQELLKDRDAMDRIEERLEQKRMIKKAE</sequence>
<reference evidence="1 2" key="1">
    <citation type="submission" date="2017-11" db="EMBL/GenBank/DDBJ databases">
        <title>Bacillus camelliae sp. nov., isolated from pu'er tea.</title>
        <authorList>
            <person name="Niu L."/>
        </authorList>
    </citation>
    <scope>NUCLEOTIDE SEQUENCE [LARGE SCALE GENOMIC DNA]</scope>
    <source>
        <strain evidence="1 2">7578-1</strain>
    </source>
</reference>
<keyword evidence="2" id="KW-1185">Reference proteome</keyword>
<protein>
    <submittedName>
        <fullName evidence="1">FbpB family small basic protein</fullName>
    </submittedName>
</protein>
<comment type="caution">
    <text evidence="1">The sequence shown here is derived from an EMBL/GenBank/DDBJ whole genome shotgun (WGS) entry which is preliminary data.</text>
</comment>
<evidence type="ECO:0000313" key="2">
    <source>
        <dbReference type="Proteomes" id="UP000233440"/>
    </source>
</evidence>
<name>A0A2N3LLY5_9BACI</name>
<gene>
    <name evidence="1" type="ORF">CWO92_07815</name>
</gene>
<dbReference type="RefSeq" id="WP_101353656.1">
    <property type="nucleotide sequence ID" value="NZ_PIQO01000004.1"/>
</dbReference>
<evidence type="ECO:0000313" key="1">
    <source>
        <dbReference type="EMBL" id="PKR85607.1"/>
    </source>
</evidence>
<dbReference type="OrthoDB" id="2991278at2"/>